<dbReference type="InterPro" id="IPR001647">
    <property type="entry name" value="HTH_TetR"/>
</dbReference>
<evidence type="ECO:0000256" key="2">
    <source>
        <dbReference type="PROSITE-ProRule" id="PRU00335"/>
    </source>
</evidence>
<evidence type="ECO:0000313" key="5">
    <source>
        <dbReference type="Proteomes" id="UP000294911"/>
    </source>
</evidence>
<reference evidence="4 5" key="1">
    <citation type="submission" date="2019-03" db="EMBL/GenBank/DDBJ databases">
        <title>Genomic Encyclopedia of Type Strains, Phase IV (KMG-IV): sequencing the most valuable type-strain genomes for metagenomic binning, comparative biology and taxonomic classification.</title>
        <authorList>
            <person name="Goeker M."/>
        </authorList>
    </citation>
    <scope>NUCLEOTIDE SEQUENCE [LARGE SCALE GENOMIC DNA]</scope>
    <source>
        <strain evidence="4 5">DSM 45765</strain>
    </source>
</reference>
<evidence type="ECO:0000313" key="4">
    <source>
        <dbReference type="EMBL" id="TCP49302.1"/>
    </source>
</evidence>
<gene>
    <name evidence="4" type="ORF">EV191_109124</name>
</gene>
<feature type="domain" description="HTH tetR-type" evidence="3">
    <location>
        <begin position="1"/>
        <end position="57"/>
    </location>
</feature>
<keyword evidence="5" id="KW-1185">Reference proteome</keyword>
<dbReference type="SUPFAM" id="SSF46689">
    <property type="entry name" value="Homeodomain-like"/>
    <property type="match status" value="1"/>
</dbReference>
<dbReference type="GO" id="GO:0000976">
    <property type="term" value="F:transcription cis-regulatory region binding"/>
    <property type="evidence" value="ECO:0007669"/>
    <property type="project" value="TreeGrafter"/>
</dbReference>
<dbReference type="PANTHER" id="PTHR30055:SF227">
    <property type="entry name" value="TRANSCRIPTIONAL REGULATORY PROTEIN (PROBABLY TETR-FAMILY)-RELATED"/>
    <property type="match status" value="1"/>
</dbReference>
<dbReference type="AlphaFoldDB" id="A0A4R2QIV8"/>
<dbReference type="EMBL" id="SLXQ01000009">
    <property type="protein sequence ID" value="TCP49302.1"/>
    <property type="molecule type" value="Genomic_DNA"/>
</dbReference>
<dbReference type="PRINTS" id="PR00455">
    <property type="entry name" value="HTHTETR"/>
</dbReference>
<dbReference type="SUPFAM" id="SSF48498">
    <property type="entry name" value="Tetracyclin repressor-like, C-terminal domain"/>
    <property type="match status" value="1"/>
</dbReference>
<dbReference type="PANTHER" id="PTHR30055">
    <property type="entry name" value="HTH-TYPE TRANSCRIPTIONAL REGULATOR RUTR"/>
    <property type="match status" value="1"/>
</dbReference>
<keyword evidence="1 2" id="KW-0238">DNA-binding</keyword>
<name>A0A4R2QIV8_9PSEU</name>
<dbReference type="InterPro" id="IPR036271">
    <property type="entry name" value="Tet_transcr_reg_TetR-rel_C_sf"/>
</dbReference>
<dbReference type="GO" id="GO:0003700">
    <property type="term" value="F:DNA-binding transcription factor activity"/>
    <property type="evidence" value="ECO:0007669"/>
    <property type="project" value="TreeGrafter"/>
</dbReference>
<evidence type="ECO:0000256" key="1">
    <source>
        <dbReference type="ARBA" id="ARBA00023125"/>
    </source>
</evidence>
<accession>A0A4R2QIV8</accession>
<dbReference type="InterPro" id="IPR050109">
    <property type="entry name" value="HTH-type_TetR-like_transc_reg"/>
</dbReference>
<dbReference type="PROSITE" id="PS50977">
    <property type="entry name" value="HTH_TETR_2"/>
    <property type="match status" value="1"/>
</dbReference>
<feature type="DNA-binding region" description="H-T-H motif" evidence="2">
    <location>
        <begin position="20"/>
        <end position="39"/>
    </location>
</feature>
<organism evidence="4 5">
    <name type="scientific">Tamaricihabitans halophyticus</name>
    <dbReference type="NCBI Taxonomy" id="1262583"/>
    <lineage>
        <taxon>Bacteria</taxon>
        <taxon>Bacillati</taxon>
        <taxon>Actinomycetota</taxon>
        <taxon>Actinomycetes</taxon>
        <taxon>Pseudonocardiales</taxon>
        <taxon>Pseudonocardiaceae</taxon>
        <taxon>Tamaricihabitans</taxon>
    </lineage>
</organism>
<proteinExistence type="predicted"/>
<dbReference type="Proteomes" id="UP000294911">
    <property type="component" value="Unassembled WGS sequence"/>
</dbReference>
<dbReference type="InterPro" id="IPR009057">
    <property type="entry name" value="Homeodomain-like_sf"/>
</dbReference>
<protein>
    <submittedName>
        <fullName evidence="4">TetR family transcriptional regulator</fullName>
    </submittedName>
</protein>
<sequence length="188" mass="20443">MRELVDAGLAAIRERGADVGVAEVAARVGTSKAGVYRYFDSKAALHVAVCQRVGDTVADRVSGAMARERTARRKLSAAVDEYLRLIESDPRVYRFVTRQPVPDRAIGADPLAEASALLGERIAVQLSELFRSLAPPAAARPWGHGLVGMVRAAADQWLADEPRIPRAELAEYLTELAWSGLRPKVSRK</sequence>
<dbReference type="InterPro" id="IPR045823">
    <property type="entry name" value="TetR_C_32"/>
</dbReference>
<dbReference type="Gene3D" id="1.10.357.10">
    <property type="entry name" value="Tetracycline Repressor, domain 2"/>
    <property type="match status" value="1"/>
</dbReference>
<dbReference type="Pfam" id="PF19344">
    <property type="entry name" value="TetR_C_32"/>
    <property type="match status" value="1"/>
</dbReference>
<dbReference type="Pfam" id="PF00440">
    <property type="entry name" value="TetR_N"/>
    <property type="match status" value="1"/>
</dbReference>
<comment type="caution">
    <text evidence="4">The sequence shown here is derived from an EMBL/GenBank/DDBJ whole genome shotgun (WGS) entry which is preliminary data.</text>
</comment>
<evidence type="ECO:0000259" key="3">
    <source>
        <dbReference type="PROSITE" id="PS50977"/>
    </source>
</evidence>